<evidence type="ECO:0000256" key="3">
    <source>
        <dbReference type="ARBA" id="ARBA00022840"/>
    </source>
</evidence>
<dbReference type="InterPro" id="IPR011761">
    <property type="entry name" value="ATP-grasp"/>
</dbReference>
<dbReference type="GO" id="GO:0016874">
    <property type="term" value="F:ligase activity"/>
    <property type="evidence" value="ECO:0007669"/>
    <property type="project" value="UniProtKB-KW"/>
</dbReference>
<evidence type="ECO:0000259" key="5">
    <source>
        <dbReference type="PROSITE" id="PS50975"/>
    </source>
</evidence>
<evidence type="ECO:0000256" key="4">
    <source>
        <dbReference type="PROSITE-ProRule" id="PRU00409"/>
    </source>
</evidence>
<evidence type="ECO:0000313" key="7">
    <source>
        <dbReference type="Proteomes" id="UP000583800"/>
    </source>
</evidence>
<dbReference type="Gene3D" id="3.30.1490.20">
    <property type="entry name" value="ATP-grasp fold, A domain"/>
    <property type="match status" value="1"/>
</dbReference>
<dbReference type="SUPFAM" id="SSF56059">
    <property type="entry name" value="Glutathione synthetase ATP-binding domain-like"/>
    <property type="match status" value="1"/>
</dbReference>
<proteinExistence type="predicted"/>
<gene>
    <name evidence="6" type="ORF">FHU36_002085</name>
</gene>
<keyword evidence="2 4" id="KW-0547">Nucleotide-binding</keyword>
<evidence type="ECO:0000256" key="2">
    <source>
        <dbReference type="ARBA" id="ARBA00022741"/>
    </source>
</evidence>
<sequence length="395" mass="40525">MKRLVVLGGSDGTISSFRAARRLGLGTVCVDMRADAPGVREADEFLHLSTRDVDAVTAALRDLGDVAGLIAPGTDINLPSLVEVAGRLGLPCGLSAGALRVSTDKAYFREVCARLGLGGPGHVGGSADEVARDAVRLDFPVIVKPVDSGSSRGITVCATPAEVAAAATAAAAASPTATVIVEELVTGRDLCGEAFLQDGRVALLGLSDRVVAAPQVVAVGHDMAPRDERLTAEVVRQLELVCAEAGYADGPVNLDLFVTPDDAVVLIEMGTRIGGNGMGEALGLMYGVDTVAAAVQLAIGERPDLTPRWSRHTSVRMLRSASAGTLVALDGLPEALALPGVADIVVTARPGEPVVPYTECRAKLGYVLASADTAGDLARALEGVEDLVRVRVDAG</sequence>
<dbReference type="PROSITE" id="PS50975">
    <property type="entry name" value="ATP_GRASP"/>
    <property type="match status" value="1"/>
</dbReference>
<feature type="domain" description="ATP-grasp" evidence="5">
    <location>
        <begin position="109"/>
        <end position="299"/>
    </location>
</feature>
<evidence type="ECO:0000256" key="1">
    <source>
        <dbReference type="ARBA" id="ARBA00022598"/>
    </source>
</evidence>
<dbReference type="Proteomes" id="UP000583800">
    <property type="component" value="Unassembled WGS sequence"/>
</dbReference>
<protein>
    <submittedName>
        <fullName evidence="6">Biotin carboxylase</fullName>
    </submittedName>
</protein>
<keyword evidence="3 4" id="KW-0067">ATP-binding</keyword>
<reference evidence="6 7" key="1">
    <citation type="submission" date="2020-08" db="EMBL/GenBank/DDBJ databases">
        <title>Sequencing the genomes of 1000 actinobacteria strains.</title>
        <authorList>
            <person name="Klenk H.-P."/>
        </authorList>
    </citation>
    <scope>NUCLEOTIDE SEQUENCE [LARGE SCALE GENOMIC DNA]</scope>
    <source>
        <strain evidence="6 7">DSM 45913</strain>
    </source>
</reference>
<dbReference type="RefSeq" id="WP_185083500.1">
    <property type="nucleotide sequence ID" value="NZ_JACHJB010000001.1"/>
</dbReference>
<dbReference type="PANTHER" id="PTHR43585:SF2">
    <property type="entry name" value="ATP-GRASP ENZYME FSQD"/>
    <property type="match status" value="1"/>
</dbReference>
<dbReference type="Pfam" id="PF18603">
    <property type="entry name" value="LAL_C2"/>
    <property type="match status" value="1"/>
</dbReference>
<dbReference type="EMBL" id="JACHJB010000001">
    <property type="protein sequence ID" value="MBB6345576.1"/>
    <property type="molecule type" value="Genomic_DNA"/>
</dbReference>
<organism evidence="6 7">
    <name type="scientific">Nonomuraea muscovyensis</name>
    <dbReference type="NCBI Taxonomy" id="1124761"/>
    <lineage>
        <taxon>Bacteria</taxon>
        <taxon>Bacillati</taxon>
        <taxon>Actinomycetota</taxon>
        <taxon>Actinomycetes</taxon>
        <taxon>Streptosporangiales</taxon>
        <taxon>Streptosporangiaceae</taxon>
        <taxon>Nonomuraea</taxon>
    </lineage>
</organism>
<keyword evidence="7" id="KW-1185">Reference proteome</keyword>
<comment type="caution">
    <text evidence="6">The sequence shown here is derived from an EMBL/GenBank/DDBJ whole genome shotgun (WGS) entry which is preliminary data.</text>
</comment>
<dbReference type="Pfam" id="PF13535">
    <property type="entry name" value="ATP-grasp_4"/>
    <property type="match status" value="1"/>
</dbReference>
<dbReference type="GO" id="GO:0005524">
    <property type="term" value="F:ATP binding"/>
    <property type="evidence" value="ECO:0007669"/>
    <property type="project" value="UniProtKB-UniRule"/>
</dbReference>
<dbReference type="InterPro" id="IPR013815">
    <property type="entry name" value="ATP_grasp_subdomain_1"/>
</dbReference>
<dbReference type="GO" id="GO:0046872">
    <property type="term" value="F:metal ion binding"/>
    <property type="evidence" value="ECO:0007669"/>
    <property type="project" value="InterPro"/>
</dbReference>
<dbReference type="Gene3D" id="3.30.470.20">
    <property type="entry name" value="ATP-grasp fold, B domain"/>
    <property type="match status" value="1"/>
</dbReference>
<dbReference type="InterPro" id="IPR052032">
    <property type="entry name" value="ATP-dep_AA_Ligase"/>
</dbReference>
<dbReference type="PANTHER" id="PTHR43585">
    <property type="entry name" value="FUMIPYRROLE BIOSYNTHESIS PROTEIN C"/>
    <property type="match status" value="1"/>
</dbReference>
<dbReference type="Gene3D" id="3.40.50.20">
    <property type="match status" value="1"/>
</dbReference>
<dbReference type="AlphaFoldDB" id="A0A7X0EYD7"/>
<dbReference type="InterPro" id="IPR040570">
    <property type="entry name" value="LAL_C2"/>
</dbReference>
<evidence type="ECO:0000313" key="6">
    <source>
        <dbReference type="EMBL" id="MBB6345576.1"/>
    </source>
</evidence>
<keyword evidence="1" id="KW-0436">Ligase</keyword>
<name>A0A7X0EYD7_9ACTN</name>
<accession>A0A7X0EYD7</accession>